<evidence type="ECO:0000256" key="7">
    <source>
        <dbReference type="ARBA" id="ARBA00022833"/>
    </source>
</evidence>
<keyword evidence="9" id="KW-0812">Transmembrane</keyword>
<name>A0AAD5RQJ7_9PEZI</name>
<evidence type="ECO:0000256" key="6">
    <source>
        <dbReference type="ARBA" id="ARBA00022786"/>
    </source>
</evidence>
<evidence type="ECO:0000256" key="2">
    <source>
        <dbReference type="ARBA" id="ARBA00022679"/>
    </source>
</evidence>
<dbReference type="GO" id="GO:0016740">
    <property type="term" value="F:transferase activity"/>
    <property type="evidence" value="ECO:0007669"/>
    <property type="project" value="UniProtKB-KW"/>
</dbReference>
<evidence type="ECO:0000256" key="3">
    <source>
        <dbReference type="ARBA" id="ARBA00022723"/>
    </source>
</evidence>
<keyword evidence="9" id="KW-0472">Membrane</keyword>
<dbReference type="Pfam" id="PF26191">
    <property type="entry name" value="RING-HC_RBR_RNF216"/>
    <property type="match status" value="1"/>
</dbReference>
<dbReference type="PANTHER" id="PTHR22770:SF42">
    <property type="entry name" value="FINGER PROTEIN (ZIN), PUTATIVE (AFU_ORTHOLOGUE AFUA_4G03910)-RELATED"/>
    <property type="match status" value="1"/>
</dbReference>
<dbReference type="Gene3D" id="1.20.120.1750">
    <property type="match status" value="1"/>
</dbReference>
<keyword evidence="9" id="KW-1133">Transmembrane helix</keyword>
<dbReference type="Pfam" id="PF26200">
    <property type="entry name" value="Rcat_RNF216"/>
    <property type="match status" value="1"/>
</dbReference>
<organism evidence="11 12">
    <name type="scientific">Zalerion maritima</name>
    <dbReference type="NCBI Taxonomy" id="339359"/>
    <lineage>
        <taxon>Eukaryota</taxon>
        <taxon>Fungi</taxon>
        <taxon>Dikarya</taxon>
        <taxon>Ascomycota</taxon>
        <taxon>Pezizomycotina</taxon>
        <taxon>Sordariomycetes</taxon>
        <taxon>Lulworthiomycetidae</taxon>
        <taxon>Lulworthiales</taxon>
        <taxon>Lulworthiaceae</taxon>
        <taxon>Zalerion</taxon>
    </lineage>
</organism>
<gene>
    <name evidence="11" type="ORF">MKZ38_001162</name>
</gene>
<feature type="transmembrane region" description="Helical" evidence="9">
    <location>
        <begin position="436"/>
        <end position="463"/>
    </location>
</feature>
<keyword evidence="4" id="KW-0677">Repeat</keyword>
<evidence type="ECO:0000259" key="10">
    <source>
        <dbReference type="PROSITE" id="PS51873"/>
    </source>
</evidence>
<evidence type="ECO:0000256" key="5">
    <source>
        <dbReference type="ARBA" id="ARBA00022771"/>
    </source>
</evidence>
<evidence type="ECO:0000256" key="4">
    <source>
        <dbReference type="ARBA" id="ARBA00022737"/>
    </source>
</evidence>
<dbReference type="GO" id="GO:0008270">
    <property type="term" value="F:zinc ion binding"/>
    <property type="evidence" value="ECO:0007669"/>
    <property type="project" value="UniProtKB-KW"/>
</dbReference>
<evidence type="ECO:0000256" key="8">
    <source>
        <dbReference type="SAM" id="MobiDB-lite"/>
    </source>
</evidence>
<dbReference type="InterPro" id="IPR047544">
    <property type="entry name" value="RING-HC_RBR_RNF216"/>
</dbReference>
<evidence type="ECO:0000256" key="1">
    <source>
        <dbReference type="ARBA" id="ARBA00004906"/>
    </source>
</evidence>
<evidence type="ECO:0000256" key="9">
    <source>
        <dbReference type="SAM" id="Phobius"/>
    </source>
</evidence>
<reference evidence="11" key="1">
    <citation type="submission" date="2022-07" db="EMBL/GenBank/DDBJ databases">
        <title>Draft genome sequence of Zalerion maritima ATCC 34329, a (micro)plastics degrading marine fungus.</title>
        <authorList>
            <person name="Paco A."/>
            <person name="Goncalves M.F.M."/>
            <person name="Rocha-Santos T.A.P."/>
            <person name="Alves A."/>
        </authorList>
    </citation>
    <scope>NUCLEOTIDE SEQUENCE</scope>
    <source>
        <strain evidence="11">ATCC 34329</strain>
    </source>
</reference>
<feature type="region of interest" description="Disordered" evidence="8">
    <location>
        <begin position="1"/>
        <end position="49"/>
    </location>
</feature>
<keyword evidence="3" id="KW-0479">Metal-binding</keyword>
<keyword evidence="6" id="KW-0833">Ubl conjugation pathway</keyword>
<accession>A0AAD5RQJ7</accession>
<dbReference type="Pfam" id="PF26112">
    <property type="entry name" value="UBA_RNF216"/>
    <property type="match status" value="1"/>
</dbReference>
<dbReference type="EMBL" id="JAKWBI020000129">
    <property type="protein sequence ID" value="KAJ2901972.1"/>
    <property type="molecule type" value="Genomic_DNA"/>
</dbReference>
<sequence>MAFSSLLGSGDRRRSSSRSAKSLNSAGQASVATPSASTSPLPPDNPPDYIADEAQLAAVDDDPPDLRELNNCLDALAVVFPNVQIEVFREMLSSFDGESRLFVVADALLKNQVSWVKGRWRVPDTVTGGGITIGGECEDEIPRPGPGTEPAVPRSETFRNPKYKIGVKDLAWQEFKGLSRSTIHAVLAENNYDYLSSRRELVRLSQKSWRFTISTLFLRRRTPAEEAKDTGALVNWRSTGRGSIEPTLKSTGNTELDRELFQAVVEPLRTEQRARALAADQELAVKLNNDEAEEANALFECACCYADVAFEELCSCSGQEGHNICFRCVQHCVSEAVFGQGWRSVDDAHGTLKCLAVDSSECSGLVPRDQLLRAVTSQKEGSGIMRRLDQRLADMSLASSGLPLVRCPFCDYAEMDDIYLPSARNTLRIKSQTLRVLVAFAMVLFAVMPLSVSLVVGLLFFLLHNMPLSPPSAVSPASPSHPQEAQEQPKLIFPSTVALELRASITRHLRRQRGLRFTCLSPACGRSSCLSCQKQWADIHVCNESALIKLRTKVEQEMSLAIKRVCPKCNTSFVKSSGCNKLTCPCGYKMCYVCRKDIGGWQEGYSHFCQHFRPEGDGSKCQSCDKCNLWQAEDTETVLARAKEKAEAEWRAREGRELDNTERRFLDASIPAAEGGFLGGLFASGNVPSLSEFCDMIIEGLFV</sequence>
<dbReference type="CDD" id="cd16630">
    <property type="entry name" value="RING-HC_RBR_RNF216"/>
    <property type="match status" value="1"/>
</dbReference>
<protein>
    <recommendedName>
        <fullName evidence="10">RING-type domain-containing protein</fullName>
    </recommendedName>
</protein>
<keyword evidence="7" id="KW-0862">Zinc</keyword>
<comment type="caution">
    <text evidence="11">The sequence shown here is derived from an EMBL/GenBank/DDBJ whole genome shotgun (WGS) entry which is preliminary data.</text>
</comment>
<dbReference type="SUPFAM" id="SSF57850">
    <property type="entry name" value="RING/U-box"/>
    <property type="match status" value="1"/>
</dbReference>
<dbReference type="InterPro" id="IPR051628">
    <property type="entry name" value="LUBAC_E3_Ligases"/>
</dbReference>
<dbReference type="PROSITE" id="PS51873">
    <property type="entry name" value="TRIAD"/>
    <property type="match status" value="1"/>
</dbReference>
<dbReference type="InterPro" id="IPR058758">
    <property type="entry name" value="UBA_RNF216"/>
</dbReference>
<keyword evidence="12" id="KW-1185">Reference proteome</keyword>
<proteinExistence type="predicted"/>
<dbReference type="InterPro" id="IPR044066">
    <property type="entry name" value="TRIAD_supradom"/>
</dbReference>
<feature type="compositionally biased region" description="Low complexity" evidence="8">
    <location>
        <begin position="17"/>
        <end position="39"/>
    </location>
</feature>
<feature type="domain" description="RING-type" evidence="10">
    <location>
        <begin position="297"/>
        <end position="615"/>
    </location>
</feature>
<comment type="pathway">
    <text evidence="1">Protein modification; protein ubiquitination.</text>
</comment>
<dbReference type="CDD" id="cd20353">
    <property type="entry name" value="Rcat_RBR_RNF216"/>
    <property type="match status" value="1"/>
</dbReference>
<evidence type="ECO:0000313" key="11">
    <source>
        <dbReference type="EMBL" id="KAJ2901972.1"/>
    </source>
</evidence>
<dbReference type="InterPro" id="IPR047546">
    <property type="entry name" value="Rcat_RBR_RNF216"/>
</dbReference>
<dbReference type="Proteomes" id="UP001201980">
    <property type="component" value="Unassembled WGS sequence"/>
</dbReference>
<keyword evidence="2" id="KW-0808">Transferase</keyword>
<evidence type="ECO:0000313" key="12">
    <source>
        <dbReference type="Proteomes" id="UP001201980"/>
    </source>
</evidence>
<keyword evidence="5" id="KW-0863">Zinc-finger</keyword>
<dbReference type="PANTHER" id="PTHR22770">
    <property type="entry name" value="UBIQUITIN CONJUGATING ENZYME 7 INTERACTING PROTEIN-RELATED"/>
    <property type="match status" value="1"/>
</dbReference>
<dbReference type="AlphaFoldDB" id="A0AAD5RQJ7"/>